<protein>
    <submittedName>
        <fullName evidence="2">Uncharacterized protein</fullName>
    </submittedName>
</protein>
<proteinExistence type="predicted"/>
<reference evidence="2" key="1">
    <citation type="submission" date="2020-07" db="EMBL/GenBank/DDBJ databases">
        <authorList>
            <person name="Lin J."/>
        </authorList>
    </citation>
    <scope>NUCLEOTIDE SEQUENCE</scope>
</reference>
<sequence length="99" mass="11497">MMKVPSPLPNHKIDDHEGSSQVNSEEYYESPILDALENRSNYGEESEYPSSDIGINQSTDFDSFMHEKANKKRILLVNAAWNHHIMSHLLDNFFKMKKK</sequence>
<organism evidence="2">
    <name type="scientific">Ananas comosus var. bracteatus</name>
    <name type="common">red pineapple</name>
    <dbReference type="NCBI Taxonomy" id="296719"/>
    <lineage>
        <taxon>Eukaryota</taxon>
        <taxon>Viridiplantae</taxon>
        <taxon>Streptophyta</taxon>
        <taxon>Embryophyta</taxon>
        <taxon>Tracheophyta</taxon>
        <taxon>Spermatophyta</taxon>
        <taxon>Magnoliopsida</taxon>
        <taxon>Liliopsida</taxon>
        <taxon>Poales</taxon>
        <taxon>Bromeliaceae</taxon>
        <taxon>Bromelioideae</taxon>
        <taxon>Ananas</taxon>
    </lineage>
</organism>
<evidence type="ECO:0000313" key="2">
    <source>
        <dbReference type="EMBL" id="CAD1817153.1"/>
    </source>
</evidence>
<accession>A0A6V7NF03</accession>
<gene>
    <name evidence="2" type="ORF">CB5_LOCUS364</name>
</gene>
<feature type="region of interest" description="Disordered" evidence="1">
    <location>
        <begin position="1"/>
        <end position="30"/>
    </location>
</feature>
<evidence type="ECO:0000256" key="1">
    <source>
        <dbReference type="SAM" id="MobiDB-lite"/>
    </source>
</evidence>
<dbReference type="AlphaFoldDB" id="A0A6V7NF03"/>
<name>A0A6V7NF03_ANACO</name>
<dbReference type="EMBL" id="LR862129">
    <property type="protein sequence ID" value="CAD1817153.1"/>
    <property type="molecule type" value="Genomic_DNA"/>
</dbReference>